<sequence>MYLGYTIADVVLMLQHRSLLSGLYLVHHFVGTLCGIAGTVYTSVPWIMSTFLYYEASSPFVHLRVVLLNLGEKNSRLCTANGLVLMTVFFLCRVAIIPAYWRTVYMLYIDGSFPEIDGLVYYLMLYGRVFFDMLNLYWFSLMVRTFLAKFVWPKGATKISD</sequence>
<dbReference type="InterPro" id="IPR050846">
    <property type="entry name" value="TLCD"/>
</dbReference>
<reference evidence="8" key="1">
    <citation type="journal article" date="2020" name="Nat. Ecol. Evol.">
        <title>Deeply conserved synteny resolves early events in vertebrate evolution.</title>
        <authorList>
            <person name="Simakov O."/>
            <person name="Marletaz F."/>
            <person name="Yue J.X."/>
            <person name="O'Connell B."/>
            <person name="Jenkins J."/>
            <person name="Brandt A."/>
            <person name="Calef R."/>
            <person name="Tung C.H."/>
            <person name="Huang T.K."/>
            <person name="Schmutz J."/>
            <person name="Satoh N."/>
            <person name="Yu J.K."/>
            <person name="Putnam N.H."/>
            <person name="Green R.E."/>
            <person name="Rokhsar D.S."/>
        </authorList>
    </citation>
    <scope>NUCLEOTIDE SEQUENCE [LARGE SCALE GENOMIC DNA]</scope>
    <source>
        <strain evidence="8">S238N-H82</strain>
    </source>
</reference>
<dbReference type="OrthoDB" id="10266980at2759"/>
<evidence type="ECO:0000256" key="3">
    <source>
        <dbReference type="ARBA" id="ARBA00022989"/>
    </source>
</evidence>
<evidence type="ECO:0000256" key="4">
    <source>
        <dbReference type="ARBA" id="ARBA00023136"/>
    </source>
</evidence>
<dbReference type="GO" id="GO:0016020">
    <property type="term" value="C:membrane"/>
    <property type="evidence" value="ECO:0007669"/>
    <property type="project" value="UniProtKB-SubCell"/>
</dbReference>
<feature type="transmembrane region" description="Helical" evidence="6">
    <location>
        <begin position="23"/>
        <end position="44"/>
    </location>
</feature>
<evidence type="ECO:0000259" key="7">
    <source>
        <dbReference type="PROSITE" id="PS50922"/>
    </source>
</evidence>
<evidence type="ECO:0000256" key="6">
    <source>
        <dbReference type="SAM" id="Phobius"/>
    </source>
</evidence>
<dbReference type="PANTHER" id="PTHR13439:SF0">
    <property type="entry name" value="TOPOISOMERASE I DAMAGE AFFECTED PROTEIN 4"/>
    <property type="match status" value="1"/>
</dbReference>
<dbReference type="PROSITE" id="PS50922">
    <property type="entry name" value="TLC"/>
    <property type="match status" value="1"/>
</dbReference>
<keyword evidence="2 5" id="KW-0812">Transmembrane</keyword>
<dbReference type="OMA" id="VPWIMST"/>
<organism evidence="8 9">
    <name type="scientific">Branchiostoma floridae</name>
    <name type="common">Florida lancelet</name>
    <name type="synonym">Amphioxus</name>
    <dbReference type="NCBI Taxonomy" id="7739"/>
    <lineage>
        <taxon>Eukaryota</taxon>
        <taxon>Metazoa</taxon>
        <taxon>Chordata</taxon>
        <taxon>Cephalochordata</taxon>
        <taxon>Leptocardii</taxon>
        <taxon>Amphioxiformes</taxon>
        <taxon>Branchiostomatidae</taxon>
        <taxon>Branchiostoma</taxon>
    </lineage>
</organism>
<gene>
    <name evidence="9" type="primary">LOC118404744</name>
</gene>
<feature type="transmembrane region" description="Helical" evidence="6">
    <location>
        <begin position="50"/>
        <end position="70"/>
    </location>
</feature>
<evidence type="ECO:0000313" key="9">
    <source>
        <dbReference type="RefSeq" id="XP_035659959.1"/>
    </source>
</evidence>
<keyword evidence="8" id="KW-1185">Reference proteome</keyword>
<dbReference type="RefSeq" id="XP_035659959.1">
    <property type="nucleotide sequence ID" value="XM_035804066.1"/>
</dbReference>
<feature type="transmembrane region" description="Helical" evidence="6">
    <location>
        <begin position="82"/>
        <end position="101"/>
    </location>
</feature>
<dbReference type="Proteomes" id="UP000001554">
    <property type="component" value="Chromosome 17"/>
</dbReference>
<dbReference type="GO" id="GO:0005783">
    <property type="term" value="C:endoplasmic reticulum"/>
    <property type="evidence" value="ECO:0000318"/>
    <property type="project" value="GO_Central"/>
</dbReference>
<keyword evidence="3 6" id="KW-1133">Transmembrane helix</keyword>
<dbReference type="Pfam" id="PF03798">
    <property type="entry name" value="TRAM_LAG1_CLN8"/>
    <property type="match status" value="1"/>
</dbReference>
<dbReference type="KEGG" id="bfo:118404744"/>
<dbReference type="GeneID" id="118404744"/>
<evidence type="ECO:0000256" key="5">
    <source>
        <dbReference type="PROSITE-ProRule" id="PRU00205"/>
    </source>
</evidence>
<protein>
    <submittedName>
        <fullName evidence="9">TLC domain-containing protein 4-B-like</fullName>
    </submittedName>
</protein>
<evidence type="ECO:0000256" key="1">
    <source>
        <dbReference type="ARBA" id="ARBA00004141"/>
    </source>
</evidence>
<feature type="domain" description="TLC" evidence="7">
    <location>
        <begin position="1"/>
        <end position="151"/>
    </location>
</feature>
<dbReference type="AlphaFoldDB" id="A0A9J7KF58"/>
<accession>A0A9J7KF58</accession>
<keyword evidence="4 5" id="KW-0472">Membrane</keyword>
<comment type="subcellular location">
    <subcellularLocation>
        <location evidence="1">Membrane</location>
        <topology evidence="1">Multi-pass membrane protein</topology>
    </subcellularLocation>
</comment>
<proteinExistence type="predicted"/>
<dbReference type="PANTHER" id="PTHR13439">
    <property type="entry name" value="CT120 PROTEIN"/>
    <property type="match status" value="1"/>
</dbReference>
<dbReference type="GO" id="GO:0055088">
    <property type="term" value="P:lipid homeostasis"/>
    <property type="evidence" value="ECO:0000318"/>
    <property type="project" value="GO_Central"/>
</dbReference>
<dbReference type="InterPro" id="IPR006634">
    <property type="entry name" value="TLC-dom"/>
</dbReference>
<evidence type="ECO:0000313" key="8">
    <source>
        <dbReference type="Proteomes" id="UP000001554"/>
    </source>
</evidence>
<name>A0A9J7KF58_BRAFL</name>
<evidence type="ECO:0000256" key="2">
    <source>
        <dbReference type="ARBA" id="ARBA00022692"/>
    </source>
</evidence>
<reference evidence="9" key="2">
    <citation type="submission" date="2025-08" db="UniProtKB">
        <authorList>
            <consortium name="RefSeq"/>
        </authorList>
    </citation>
    <scope>IDENTIFICATION</scope>
    <source>
        <strain evidence="9">S238N-H82</strain>
        <tissue evidence="9">Testes</tissue>
    </source>
</reference>
<feature type="transmembrane region" description="Helical" evidence="6">
    <location>
        <begin position="121"/>
        <end position="139"/>
    </location>
</feature>